<dbReference type="EMBL" id="DTFF01000059">
    <property type="protein sequence ID" value="HGI88085.1"/>
    <property type="molecule type" value="Genomic_DNA"/>
</dbReference>
<comment type="caution">
    <text evidence="9">The sequence shown here is derived from an EMBL/GenBank/DDBJ whole genome shotgun (WGS) entry which is preliminary data.</text>
</comment>
<feature type="transmembrane region" description="Helical" evidence="7">
    <location>
        <begin position="12"/>
        <end position="36"/>
    </location>
</feature>
<evidence type="ECO:0000256" key="2">
    <source>
        <dbReference type="ARBA" id="ARBA00022475"/>
    </source>
</evidence>
<dbReference type="GO" id="GO:0022857">
    <property type="term" value="F:transmembrane transporter activity"/>
    <property type="evidence" value="ECO:0007669"/>
    <property type="project" value="TreeGrafter"/>
</dbReference>
<evidence type="ECO:0000256" key="4">
    <source>
        <dbReference type="ARBA" id="ARBA00022989"/>
    </source>
</evidence>
<gene>
    <name evidence="9" type="ORF">ENV14_06850</name>
</gene>
<dbReference type="PANTHER" id="PTHR30572:SF4">
    <property type="entry name" value="ABC TRANSPORTER PERMEASE YTRF"/>
    <property type="match status" value="1"/>
</dbReference>
<comment type="subcellular location">
    <subcellularLocation>
        <location evidence="1">Cell membrane</location>
        <topology evidence="1">Multi-pass membrane protein</topology>
    </subcellularLocation>
</comment>
<proteinExistence type="inferred from homology"/>
<dbReference type="PANTHER" id="PTHR30572">
    <property type="entry name" value="MEMBRANE COMPONENT OF TRANSPORTER-RELATED"/>
    <property type="match status" value="1"/>
</dbReference>
<evidence type="ECO:0000313" key="9">
    <source>
        <dbReference type="EMBL" id="HGI88085.1"/>
    </source>
</evidence>
<keyword evidence="4 7" id="KW-1133">Transmembrane helix</keyword>
<dbReference type="InterPro" id="IPR003838">
    <property type="entry name" value="ABC3_permease_C"/>
</dbReference>
<accession>A0A7C4FF49</accession>
<keyword evidence="5 7" id="KW-0472">Membrane</keyword>
<dbReference type="Pfam" id="PF02687">
    <property type="entry name" value="FtsX"/>
    <property type="match status" value="1"/>
</dbReference>
<evidence type="ECO:0000259" key="8">
    <source>
        <dbReference type="Pfam" id="PF02687"/>
    </source>
</evidence>
<protein>
    <submittedName>
        <fullName evidence="9">FtsX-like permease family protein</fullName>
    </submittedName>
</protein>
<keyword evidence="3 7" id="KW-0812">Transmembrane</keyword>
<reference evidence="9" key="1">
    <citation type="journal article" date="2020" name="mSystems">
        <title>Genome- and Community-Level Interaction Insights into Carbon Utilization and Element Cycling Functions of Hydrothermarchaeota in Hydrothermal Sediment.</title>
        <authorList>
            <person name="Zhou Z."/>
            <person name="Liu Y."/>
            <person name="Xu W."/>
            <person name="Pan J."/>
            <person name="Luo Z.H."/>
            <person name="Li M."/>
        </authorList>
    </citation>
    <scope>NUCLEOTIDE SEQUENCE [LARGE SCALE GENOMIC DNA]</scope>
    <source>
        <strain evidence="9">SpSt-732</strain>
    </source>
</reference>
<evidence type="ECO:0000256" key="1">
    <source>
        <dbReference type="ARBA" id="ARBA00004651"/>
    </source>
</evidence>
<organism evidence="9">
    <name type="scientific">Ignisphaera aggregans</name>
    <dbReference type="NCBI Taxonomy" id="334771"/>
    <lineage>
        <taxon>Archaea</taxon>
        <taxon>Thermoproteota</taxon>
        <taxon>Thermoprotei</taxon>
        <taxon>Desulfurococcales</taxon>
        <taxon>Desulfurococcaceae</taxon>
        <taxon>Ignisphaera</taxon>
    </lineage>
</organism>
<feature type="domain" description="ABC3 transporter permease C-terminal" evidence="8">
    <location>
        <begin position="1"/>
        <end position="100"/>
    </location>
</feature>
<comment type="similarity">
    <text evidence="6">Belongs to the ABC-4 integral membrane protein family.</text>
</comment>
<evidence type="ECO:0000256" key="5">
    <source>
        <dbReference type="ARBA" id="ARBA00023136"/>
    </source>
</evidence>
<feature type="transmembrane region" description="Helical" evidence="7">
    <location>
        <begin position="75"/>
        <end position="95"/>
    </location>
</feature>
<dbReference type="AlphaFoldDB" id="A0A7C4FF49"/>
<keyword evidence="2" id="KW-1003">Cell membrane</keyword>
<dbReference type="InterPro" id="IPR050250">
    <property type="entry name" value="Macrolide_Exporter_MacB"/>
</dbReference>
<dbReference type="GO" id="GO:0005886">
    <property type="term" value="C:plasma membrane"/>
    <property type="evidence" value="ECO:0007669"/>
    <property type="project" value="UniProtKB-SubCell"/>
</dbReference>
<evidence type="ECO:0000256" key="7">
    <source>
        <dbReference type="SAM" id="Phobius"/>
    </source>
</evidence>
<evidence type="ECO:0000256" key="6">
    <source>
        <dbReference type="ARBA" id="ARBA00038076"/>
    </source>
</evidence>
<evidence type="ECO:0000256" key="3">
    <source>
        <dbReference type="ARBA" id="ARBA00022692"/>
    </source>
</evidence>
<sequence length="109" mass="11297">MLKLFMLESTVIGAMGSAIGLVLGIALTYAIAPLLLRTGALLLRTGAVRAIGFAGRLGRSATTITLQPVITLENIALALVLGIAVGVLAGIYPAYRAAKMKSVEALRYV</sequence>
<name>A0A7C4FF49_9CREN</name>